<evidence type="ECO:0000313" key="8">
    <source>
        <dbReference type="Proteomes" id="UP001060919"/>
    </source>
</evidence>
<dbReference type="GO" id="GO:0070043">
    <property type="term" value="F:rRNA (guanine-N7-)-methyltransferase activity"/>
    <property type="evidence" value="ECO:0007669"/>
    <property type="project" value="UniProtKB-UniRule"/>
</dbReference>
<sequence length="209" mass="23748">MNTILKYFPDLNPTQIDQLSQLGALYADWNSKINVISRKDIDNIYVRHVLHSMSLAKIFQFKDGSKVMDLGTGGGFPGIPLAILFPNVDFLLVDSIGKKVRVTEEVARAVGLKNVRTQQIRAEELKEKFDFVVTRAVAVLPQLVRWTHRVISDKHQHGTPNGIWALKGIDRAKEEAKALGNNAYTEIYPMKELFEEEFFETKCIVYAQK</sequence>
<evidence type="ECO:0000256" key="2">
    <source>
        <dbReference type="ARBA" id="ARBA00022552"/>
    </source>
</evidence>
<keyword evidence="4 6" id="KW-0808">Transferase</keyword>
<comment type="subcellular location">
    <subcellularLocation>
        <location evidence="6">Cytoplasm</location>
    </subcellularLocation>
</comment>
<keyword evidence="8" id="KW-1185">Reference proteome</keyword>
<keyword evidence="5 6" id="KW-0949">S-adenosyl-L-methionine</keyword>
<dbReference type="NCBIfam" id="TIGR00138">
    <property type="entry name" value="rsmG_gidB"/>
    <property type="match status" value="1"/>
</dbReference>
<dbReference type="InterPro" id="IPR029063">
    <property type="entry name" value="SAM-dependent_MTases_sf"/>
</dbReference>
<dbReference type="GO" id="GO:0005829">
    <property type="term" value="C:cytosol"/>
    <property type="evidence" value="ECO:0007669"/>
    <property type="project" value="TreeGrafter"/>
</dbReference>
<accession>A0A915YIW2</accession>
<feature type="binding site" evidence="6">
    <location>
        <position position="76"/>
    </location>
    <ligand>
        <name>S-adenosyl-L-methionine</name>
        <dbReference type="ChEBI" id="CHEBI:59789"/>
    </ligand>
</feature>
<proteinExistence type="inferred from homology"/>
<protein>
    <recommendedName>
        <fullName evidence="6">Ribosomal RNA small subunit methyltransferase G</fullName>
        <ecNumber evidence="6">2.1.1.-</ecNumber>
    </recommendedName>
    <alternativeName>
        <fullName evidence="6">16S rRNA 7-methylguanosine methyltransferase</fullName>
        <shortName evidence="6">16S rRNA m7G methyltransferase</shortName>
    </alternativeName>
</protein>
<feature type="binding site" evidence="6">
    <location>
        <position position="135"/>
    </location>
    <ligand>
        <name>S-adenosyl-L-methionine</name>
        <dbReference type="ChEBI" id="CHEBI:59789"/>
    </ligand>
</feature>
<dbReference type="SUPFAM" id="SSF53335">
    <property type="entry name" value="S-adenosyl-L-methionine-dependent methyltransferases"/>
    <property type="match status" value="1"/>
</dbReference>
<gene>
    <name evidence="6" type="primary">rsmG</name>
    <name evidence="7" type="ORF">AsAng_0046380</name>
</gene>
<dbReference type="Gene3D" id="3.40.50.150">
    <property type="entry name" value="Vaccinia Virus protein VP39"/>
    <property type="match status" value="1"/>
</dbReference>
<dbReference type="KEGG" id="aup:AsAng_0046380"/>
<name>A0A915YIW2_9BACT</name>
<comment type="similarity">
    <text evidence="6">Belongs to the methyltransferase superfamily. RNA methyltransferase RsmG family.</text>
</comment>
<feature type="binding site" evidence="6">
    <location>
        <begin position="122"/>
        <end position="123"/>
    </location>
    <ligand>
        <name>S-adenosyl-L-methionine</name>
        <dbReference type="ChEBI" id="CHEBI:59789"/>
    </ligand>
</feature>
<dbReference type="PIRSF" id="PIRSF003078">
    <property type="entry name" value="GidB"/>
    <property type="match status" value="1"/>
</dbReference>
<keyword evidence="1 6" id="KW-0963">Cytoplasm</keyword>
<reference evidence="7" key="1">
    <citation type="submission" date="2022-09" db="EMBL/GenBank/DDBJ databases">
        <title>Aureispira anguillicida sp. nov., isolated from Leptocephalus of Japanese eel Anguilla japonica.</title>
        <authorList>
            <person name="Yuasa K."/>
            <person name="Mekata T."/>
            <person name="Ikunari K."/>
        </authorList>
    </citation>
    <scope>NUCLEOTIDE SEQUENCE</scope>
    <source>
        <strain evidence="7">EL160426</strain>
    </source>
</reference>
<dbReference type="AlphaFoldDB" id="A0A915YIW2"/>
<evidence type="ECO:0000256" key="4">
    <source>
        <dbReference type="ARBA" id="ARBA00022679"/>
    </source>
</evidence>
<dbReference type="CDD" id="cd02440">
    <property type="entry name" value="AdoMet_MTases"/>
    <property type="match status" value="1"/>
</dbReference>
<dbReference type="InterPro" id="IPR003682">
    <property type="entry name" value="rRNA_ssu_MeTfrase_G"/>
</dbReference>
<dbReference type="Pfam" id="PF02527">
    <property type="entry name" value="GidB"/>
    <property type="match status" value="1"/>
</dbReference>
<dbReference type="RefSeq" id="WP_264789124.1">
    <property type="nucleotide sequence ID" value="NZ_AP026867.1"/>
</dbReference>
<dbReference type="EC" id="2.1.1.-" evidence="6"/>
<dbReference type="EMBL" id="AP026867">
    <property type="protein sequence ID" value="BDS13875.1"/>
    <property type="molecule type" value="Genomic_DNA"/>
</dbReference>
<evidence type="ECO:0000256" key="5">
    <source>
        <dbReference type="ARBA" id="ARBA00022691"/>
    </source>
</evidence>
<evidence type="ECO:0000256" key="6">
    <source>
        <dbReference type="HAMAP-Rule" id="MF_00074"/>
    </source>
</evidence>
<dbReference type="HAMAP" id="MF_00074">
    <property type="entry name" value="16SrRNA_methyltr_G"/>
    <property type="match status" value="1"/>
</dbReference>
<feature type="binding site" evidence="6">
    <location>
        <position position="71"/>
    </location>
    <ligand>
        <name>S-adenosyl-L-methionine</name>
        <dbReference type="ChEBI" id="CHEBI:59789"/>
    </ligand>
</feature>
<keyword evidence="2 6" id="KW-0698">rRNA processing</keyword>
<dbReference type="PANTHER" id="PTHR31760">
    <property type="entry name" value="S-ADENOSYL-L-METHIONINE-DEPENDENT METHYLTRANSFERASES SUPERFAMILY PROTEIN"/>
    <property type="match status" value="1"/>
</dbReference>
<comment type="function">
    <text evidence="6">Specifically methylates the N7 position of a guanine in 16S rRNA.</text>
</comment>
<dbReference type="Proteomes" id="UP001060919">
    <property type="component" value="Chromosome"/>
</dbReference>
<evidence type="ECO:0000256" key="3">
    <source>
        <dbReference type="ARBA" id="ARBA00022603"/>
    </source>
</evidence>
<dbReference type="PANTHER" id="PTHR31760:SF0">
    <property type="entry name" value="S-ADENOSYL-L-METHIONINE-DEPENDENT METHYLTRANSFERASES SUPERFAMILY PROTEIN"/>
    <property type="match status" value="1"/>
</dbReference>
<keyword evidence="3 6" id="KW-0489">Methyltransferase</keyword>
<organism evidence="7 8">
    <name type="scientific">Aureispira anguillae</name>
    <dbReference type="NCBI Taxonomy" id="2864201"/>
    <lineage>
        <taxon>Bacteria</taxon>
        <taxon>Pseudomonadati</taxon>
        <taxon>Bacteroidota</taxon>
        <taxon>Saprospiria</taxon>
        <taxon>Saprospirales</taxon>
        <taxon>Saprospiraceae</taxon>
        <taxon>Aureispira</taxon>
    </lineage>
</organism>
<comment type="caution">
    <text evidence="6">Lacks conserved residue(s) required for the propagation of feature annotation.</text>
</comment>
<evidence type="ECO:0000313" key="7">
    <source>
        <dbReference type="EMBL" id="BDS13875.1"/>
    </source>
</evidence>
<evidence type="ECO:0000256" key="1">
    <source>
        <dbReference type="ARBA" id="ARBA00022490"/>
    </source>
</evidence>